<keyword evidence="6" id="KW-0833">Ubl conjugation pathway</keyword>
<evidence type="ECO:0000259" key="10">
    <source>
        <dbReference type="PROSITE" id="PS50089"/>
    </source>
</evidence>
<sequence length="348" mass="38559">MSSAKLFGCSINVNVEAEEEEGGDGGSSTNVEVSRSGNQPDCEAMSFSNQMEIGVRNTYYQFLESNSDSGSDSMYAEPEFIDFFDRESYEVDTVREVCVSSNQRVSTPGYFNIWDQDVDLGLGIGLGSRSGSGQLPGDSGGVGVEVGRGVTPVEYNLFGEEAMVVDEVLEWENFNNAIHLVQEPAYASMEGEEEEEEDEVVMEFAASIYSDAWEILLYDNMTNSAPMDLDVEVWLDSVDGYAPMDYNAIIGQMFDNETGIKGTPPASKSVVDGLPDVELTIEELSSVSIVCAICKDEVVFKEKVKRLPCKHYYHGECIIPWLGIRNTCPVCRHELPTDDLEYERKRRA</sequence>
<feature type="region of interest" description="Disordered" evidence="9">
    <location>
        <begin position="17"/>
        <end position="43"/>
    </location>
</feature>
<keyword evidence="3" id="KW-0808">Transferase</keyword>
<dbReference type="SMART" id="SM00184">
    <property type="entry name" value="RING"/>
    <property type="match status" value="1"/>
</dbReference>
<reference evidence="13 15" key="3">
    <citation type="submission" date="2019-11" db="EMBL/GenBank/DDBJ databases">
        <authorList>
            <person name="Jiao W.-B."/>
            <person name="Schneeberger K."/>
        </authorList>
    </citation>
    <scope>NUCLEOTIDE SEQUENCE [LARGE SCALE GENOMIC DNA]</scope>
    <source>
        <strain evidence="15">cv. An-1</strain>
    </source>
</reference>
<dbReference type="PANTHER" id="PTHR15710:SF108">
    <property type="entry name" value="OS03G0286100 PROTEIN"/>
    <property type="match status" value="1"/>
</dbReference>
<dbReference type="GO" id="GO:0061630">
    <property type="term" value="F:ubiquitin protein ligase activity"/>
    <property type="evidence" value="ECO:0007669"/>
    <property type="project" value="UniProtKB-EC"/>
</dbReference>
<dbReference type="GeneID" id="831439"/>
<name>A0A178ULW9_ARATH</name>
<organism evidence="12 14">
    <name type="scientific">Arabidopsis thaliana</name>
    <name type="common">Mouse-ear cress</name>
    <dbReference type="NCBI Taxonomy" id="3702"/>
    <lineage>
        <taxon>Eukaryota</taxon>
        <taxon>Viridiplantae</taxon>
        <taxon>Streptophyta</taxon>
        <taxon>Embryophyta</taxon>
        <taxon>Tracheophyta</taxon>
        <taxon>Spermatophyta</taxon>
        <taxon>Magnoliopsida</taxon>
        <taxon>eudicotyledons</taxon>
        <taxon>Gunneridae</taxon>
        <taxon>Pentapetalae</taxon>
        <taxon>rosids</taxon>
        <taxon>malvids</taxon>
        <taxon>Brassicales</taxon>
        <taxon>Brassicaceae</taxon>
        <taxon>Camelineae</taxon>
        <taxon>Arabidopsis</taxon>
    </lineage>
</organism>
<dbReference type="SUPFAM" id="SSF57850">
    <property type="entry name" value="RING/U-box"/>
    <property type="match status" value="1"/>
</dbReference>
<evidence type="ECO:0000256" key="4">
    <source>
        <dbReference type="ARBA" id="ARBA00022723"/>
    </source>
</evidence>
<keyword evidence="4" id="KW-0479">Metal-binding</keyword>
<evidence type="ECO:0000256" key="5">
    <source>
        <dbReference type="ARBA" id="ARBA00022771"/>
    </source>
</evidence>
<keyword evidence="7" id="KW-0862">Zinc</keyword>
<reference evidence="14" key="1">
    <citation type="journal article" date="2016" name="Proc. Natl. Acad. Sci. U.S.A.">
        <title>Chromosome-level assembly of Arabidopsis thaliana Ler reveals the extent of translocation and inversion polymorphisms.</title>
        <authorList>
            <person name="Zapata L."/>
            <person name="Ding J."/>
            <person name="Willing E.M."/>
            <person name="Hartwig B."/>
            <person name="Bezdan D."/>
            <person name="Jiao W.B."/>
            <person name="Patel V."/>
            <person name="Velikkakam James G."/>
            <person name="Koornneef M."/>
            <person name="Ossowski S."/>
            <person name="Schneeberger K."/>
        </authorList>
    </citation>
    <scope>NUCLEOTIDE SEQUENCE [LARGE SCALE GENOMIC DNA]</scope>
    <source>
        <strain evidence="14">cv. Landsberg erecta</strain>
    </source>
</reference>
<evidence type="ECO:0000313" key="15">
    <source>
        <dbReference type="Proteomes" id="UP000426265"/>
    </source>
</evidence>
<dbReference type="Proteomes" id="UP000426265">
    <property type="component" value="Unassembled WGS sequence"/>
</dbReference>
<evidence type="ECO:0000313" key="11">
    <source>
        <dbReference type="Araport" id="AT5G15820"/>
    </source>
</evidence>
<protein>
    <recommendedName>
        <fullName evidence="2">RING-type E3 ubiquitin transferase</fullName>
        <ecNumber evidence="2">2.3.2.27</ecNumber>
    </recommendedName>
</protein>
<dbReference type="Pfam" id="PF13639">
    <property type="entry name" value="zf-RING_2"/>
    <property type="match status" value="1"/>
</dbReference>
<evidence type="ECO:0000256" key="6">
    <source>
        <dbReference type="ARBA" id="ARBA00022786"/>
    </source>
</evidence>
<dbReference type="Araport" id="AT5G15820"/>
<evidence type="ECO:0000313" key="14">
    <source>
        <dbReference type="Proteomes" id="UP000078284"/>
    </source>
</evidence>
<dbReference type="EMBL" id="LUHQ01000005">
    <property type="protein sequence ID" value="OAO94848.1"/>
    <property type="molecule type" value="Genomic_DNA"/>
</dbReference>
<evidence type="ECO:0000256" key="3">
    <source>
        <dbReference type="ARBA" id="ARBA00022679"/>
    </source>
</evidence>
<gene>
    <name evidence="11" type="ordered locus">At5g15820</name>
    <name evidence="12" type="ordered locus">AXX17_At5g15380</name>
    <name evidence="13" type="ORF">AN1_LOCUS22357</name>
</gene>
<dbReference type="OMA" id="KHYYHGE"/>
<dbReference type="AlphaFoldDB" id="A0A178ULW9"/>
<dbReference type="PANTHER" id="PTHR15710">
    <property type="entry name" value="E3 UBIQUITIN-PROTEIN LIGASE PRAJA"/>
    <property type="match status" value="1"/>
</dbReference>
<evidence type="ECO:0000256" key="9">
    <source>
        <dbReference type="SAM" id="MobiDB-lite"/>
    </source>
</evidence>
<accession>A0A178ULW9</accession>
<dbReference type="EC" id="2.3.2.27" evidence="2"/>
<dbReference type="FunFam" id="3.30.40.10:FF:000022">
    <property type="entry name" value="E3 ubiquitin-protein ligase RING1-like"/>
    <property type="match status" value="1"/>
</dbReference>
<evidence type="ECO:0000256" key="7">
    <source>
        <dbReference type="ARBA" id="ARBA00022833"/>
    </source>
</evidence>
<evidence type="ECO:0000256" key="8">
    <source>
        <dbReference type="PROSITE-ProRule" id="PRU00175"/>
    </source>
</evidence>
<dbReference type="Gene3D" id="3.30.40.10">
    <property type="entry name" value="Zinc/RING finger domain, C3HC4 (zinc finger)"/>
    <property type="match status" value="1"/>
</dbReference>
<dbReference type="InterPro" id="IPR001841">
    <property type="entry name" value="Znf_RING"/>
</dbReference>
<reference evidence="12" key="2">
    <citation type="submission" date="2016-03" db="EMBL/GenBank/DDBJ databases">
        <title>Full-length assembly of Arabidopsis thaliana Ler reveals the complement of translocations and inversions.</title>
        <authorList>
            <person name="Zapata L."/>
            <person name="Schneeberger K."/>
            <person name="Ossowski S."/>
        </authorList>
    </citation>
    <scope>NUCLEOTIDE SEQUENCE [LARGE SCALE GENOMIC DNA]</scope>
    <source>
        <tissue evidence="12">Leaf</tissue>
    </source>
</reference>
<dbReference type="ExpressionAtlas" id="A0A178ULW9">
    <property type="expression patterns" value="baseline and differential"/>
</dbReference>
<dbReference type="Proteomes" id="UP000078284">
    <property type="component" value="Chromosome 5"/>
</dbReference>
<feature type="domain" description="RING-type" evidence="10">
    <location>
        <begin position="291"/>
        <end position="332"/>
    </location>
</feature>
<comment type="catalytic activity">
    <reaction evidence="1">
        <text>S-ubiquitinyl-[E2 ubiquitin-conjugating enzyme]-L-cysteine + [acceptor protein]-L-lysine = [E2 ubiquitin-conjugating enzyme]-L-cysteine + N(6)-ubiquitinyl-[acceptor protein]-L-lysine.</text>
        <dbReference type="EC" id="2.3.2.27"/>
    </reaction>
</comment>
<evidence type="ECO:0000256" key="1">
    <source>
        <dbReference type="ARBA" id="ARBA00000900"/>
    </source>
</evidence>
<dbReference type="EMBL" id="CACRSJ010000110">
    <property type="protein sequence ID" value="VYS66955.1"/>
    <property type="molecule type" value="Genomic_DNA"/>
</dbReference>
<evidence type="ECO:0000313" key="12">
    <source>
        <dbReference type="EMBL" id="OAO94848.1"/>
    </source>
</evidence>
<evidence type="ECO:0000313" key="13">
    <source>
        <dbReference type="EMBL" id="VYS66955.1"/>
    </source>
</evidence>
<feature type="compositionally biased region" description="Polar residues" evidence="9">
    <location>
        <begin position="27"/>
        <end position="39"/>
    </location>
</feature>
<dbReference type="InterPro" id="IPR013083">
    <property type="entry name" value="Znf_RING/FYVE/PHD"/>
</dbReference>
<evidence type="ECO:0000256" key="2">
    <source>
        <dbReference type="ARBA" id="ARBA00012483"/>
    </source>
</evidence>
<dbReference type="PROSITE" id="PS50089">
    <property type="entry name" value="ZF_RING_2"/>
    <property type="match status" value="1"/>
</dbReference>
<dbReference type="SMR" id="A0A178ULW9"/>
<dbReference type="GO" id="GO:0008270">
    <property type="term" value="F:zinc ion binding"/>
    <property type="evidence" value="ECO:0007669"/>
    <property type="project" value="UniProtKB-KW"/>
</dbReference>
<proteinExistence type="predicted"/>
<keyword evidence="5 8" id="KW-0863">Zinc-finger</keyword>
<dbReference type="KEGG" id="ath:AT5G15820"/>